<organism evidence="1 2">
    <name type="scientific">Brachionus plicatilis</name>
    <name type="common">Marine rotifer</name>
    <name type="synonym">Brachionus muelleri</name>
    <dbReference type="NCBI Taxonomy" id="10195"/>
    <lineage>
        <taxon>Eukaryota</taxon>
        <taxon>Metazoa</taxon>
        <taxon>Spiralia</taxon>
        <taxon>Gnathifera</taxon>
        <taxon>Rotifera</taxon>
        <taxon>Eurotatoria</taxon>
        <taxon>Monogononta</taxon>
        <taxon>Pseudotrocha</taxon>
        <taxon>Ploima</taxon>
        <taxon>Brachionidae</taxon>
        <taxon>Brachionus</taxon>
    </lineage>
</organism>
<sequence>MGTTCITPSVSLVHGSTSSQQIYTQFKYKIKVKQVQNLVFRSRTKTLSNSIQTVKDLTKKINIKLSNITL</sequence>
<keyword evidence="2" id="KW-1185">Reference proteome</keyword>
<dbReference type="Proteomes" id="UP000276133">
    <property type="component" value="Unassembled WGS sequence"/>
</dbReference>
<comment type="caution">
    <text evidence="1">The sequence shown here is derived from an EMBL/GenBank/DDBJ whole genome shotgun (WGS) entry which is preliminary data.</text>
</comment>
<proteinExistence type="predicted"/>
<dbReference type="EMBL" id="REGN01008388">
    <property type="protein sequence ID" value="RNA03706.1"/>
    <property type="molecule type" value="Genomic_DNA"/>
</dbReference>
<dbReference type="AlphaFoldDB" id="A0A3M7PX32"/>
<name>A0A3M7PX32_BRAPC</name>
<accession>A0A3M7PX32</accession>
<evidence type="ECO:0000313" key="2">
    <source>
        <dbReference type="Proteomes" id="UP000276133"/>
    </source>
</evidence>
<evidence type="ECO:0000313" key="1">
    <source>
        <dbReference type="EMBL" id="RNA03706.1"/>
    </source>
</evidence>
<reference evidence="1 2" key="1">
    <citation type="journal article" date="2018" name="Sci. Rep.">
        <title>Genomic signatures of local adaptation to the degree of environmental predictability in rotifers.</title>
        <authorList>
            <person name="Franch-Gras L."/>
            <person name="Hahn C."/>
            <person name="Garcia-Roger E.M."/>
            <person name="Carmona M.J."/>
            <person name="Serra M."/>
            <person name="Gomez A."/>
        </authorList>
    </citation>
    <scope>NUCLEOTIDE SEQUENCE [LARGE SCALE GENOMIC DNA]</scope>
    <source>
        <strain evidence="1">HYR1</strain>
    </source>
</reference>
<protein>
    <submittedName>
        <fullName evidence="1">Uncharacterized protein</fullName>
    </submittedName>
</protein>
<gene>
    <name evidence="1" type="ORF">BpHYR1_004544</name>
</gene>